<keyword evidence="2" id="KW-1185">Reference proteome</keyword>
<organism evidence="1 2">
    <name type="scientific">Spirosoma sordidisoli</name>
    <dbReference type="NCBI Taxonomy" id="2502893"/>
    <lineage>
        <taxon>Bacteria</taxon>
        <taxon>Pseudomonadati</taxon>
        <taxon>Bacteroidota</taxon>
        <taxon>Cytophagia</taxon>
        <taxon>Cytophagales</taxon>
        <taxon>Cytophagaceae</taxon>
        <taxon>Spirosoma</taxon>
    </lineage>
</organism>
<gene>
    <name evidence="1" type="ORF">EQG79_14690</name>
</gene>
<protein>
    <submittedName>
        <fullName evidence="1">Uncharacterized protein</fullName>
    </submittedName>
</protein>
<evidence type="ECO:0000313" key="2">
    <source>
        <dbReference type="Proteomes" id="UP000290407"/>
    </source>
</evidence>
<dbReference type="AlphaFoldDB" id="A0A4V1RWD0"/>
<accession>A0A4V1RWD0</accession>
<dbReference type="EMBL" id="SBLB01000003">
    <property type="protein sequence ID" value="RYC69838.1"/>
    <property type="molecule type" value="Genomic_DNA"/>
</dbReference>
<name>A0A4V1RWD0_9BACT</name>
<evidence type="ECO:0000313" key="1">
    <source>
        <dbReference type="EMBL" id="RYC69838.1"/>
    </source>
</evidence>
<dbReference type="Proteomes" id="UP000290407">
    <property type="component" value="Unassembled WGS sequence"/>
</dbReference>
<comment type="caution">
    <text evidence="1">The sequence shown here is derived from an EMBL/GenBank/DDBJ whole genome shotgun (WGS) entry which is preliminary data.</text>
</comment>
<reference evidence="1 2" key="1">
    <citation type="submission" date="2019-01" db="EMBL/GenBank/DDBJ databases">
        <title>Spirosoma flava sp. nov., a propanil-degrading bacterium isolated from herbicide-contaminated soil.</title>
        <authorList>
            <person name="Zhang L."/>
            <person name="Jiang J.-D."/>
        </authorList>
    </citation>
    <scope>NUCLEOTIDE SEQUENCE [LARGE SCALE GENOMIC DNA]</scope>
    <source>
        <strain evidence="1 2">TY50</strain>
    </source>
</reference>
<sequence>MYNNLADFFVAHQVDHLLETAHQGLTKAERWQLIDQLDQATDQYQRWKQRLQPSQIAHQLLTQKLRAIRLKRFQVWNSFYPAMSTAIKIGIHAA</sequence>
<proteinExistence type="predicted"/>
<dbReference type="RefSeq" id="WP_129602182.1">
    <property type="nucleotide sequence ID" value="NZ_SBLB01000003.1"/>
</dbReference>